<dbReference type="PANTHER" id="PTHR30266">
    <property type="entry name" value="MECHANOSENSITIVE CHANNEL MSCL"/>
    <property type="match status" value="1"/>
</dbReference>
<dbReference type="GO" id="GO:0008381">
    <property type="term" value="F:mechanosensitive monoatomic ion channel activity"/>
    <property type="evidence" value="ECO:0007669"/>
    <property type="project" value="TreeGrafter"/>
</dbReference>
<dbReference type="AlphaFoldDB" id="A0A0G3C7E1"/>
<dbReference type="Proteomes" id="UP000035331">
    <property type="component" value="Chromosome"/>
</dbReference>
<organism evidence="6 7">
    <name type="scientific">Methanosarcina barkeri CM1</name>
    <dbReference type="NCBI Taxonomy" id="796385"/>
    <lineage>
        <taxon>Archaea</taxon>
        <taxon>Methanobacteriati</taxon>
        <taxon>Methanobacteriota</taxon>
        <taxon>Stenosarchaea group</taxon>
        <taxon>Methanomicrobia</taxon>
        <taxon>Methanosarcinales</taxon>
        <taxon>Methanosarcinaceae</taxon>
        <taxon>Methanosarcina</taxon>
    </lineage>
</organism>
<proteinExistence type="predicted"/>
<dbReference type="Pfam" id="PF01741">
    <property type="entry name" value="MscL"/>
    <property type="match status" value="1"/>
</dbReference>
<dbReference type="Gene3D" id="1.10.1200.120">
    <property type="entry name" value="Large-conductance mechanosensitive channel, MscL, domain 1"/>
    <property type="match status" value="1"/>
</dbReference>
<dbReference type="EMBL" id="CP008746">
    <property type="protein sequence ID" value="AKJ37914.1"/>
    <property type="molecule type" value="Genomic_DNA"/>
</dbReference>
<evidence type="ECO:0000256" key="2">
    <source>
        <dbReference type="ARBA" id="ARBA00022692"/>
    </source>
</evidence>
<reference evidence="7" key="1">
    <citation type="submission" date="2014-06" db="EMBL/GenBank/DDBJ databases">
        <title>The complete genome sequence of Methanosarcina barkeri CM1.</title>
        <authorList>
            <consortium name="Pastoral Greenhouse Gas Research Consortium"/>
            <person name="Lambie S.C."/>
            <person name="Leahy S.C."/>
            <person name="Kelly W.J."/>
            <person name="Li D."/>
            <person name="Reilly K."/>
            <person name="Attwood G.T."/>
            <person name="Altermann E."/>
        </authorList>
    </citation>
    <scope>NUCLEOTIDE SEQUENCE [LARGE SCALE GENOMIC DNA]</scope>
    <source>
        <strain evidence="7">CM1</strain>
    </source>
</reference>
<keyword evidence="4 5" id="KW-0472">Membrane</keyword>
<dbReference type="InterPro" id="IPR037673">
    <property type="entry name" value="MSC/AndL"/>
</dbReference>
<evidence type="ECO:0000313" key="6">
    <source>
        <dbReference type="EMBL" id="AKJ37914.1"/>
    </source>
</evidence>
<feature type="transmembrane region" description="Helical" evidence="5">
    <location>
        <begin position="44"/>
        <end position="65"/>
    </location>
</feature>
<keyword evidence="2 5" id="KW-0812">Transmembrane</keyword>
<dbReference type="PATRIC" id="fig|796385.3.peg.1052"/>
<evidence type="ECO:0000256" key="4">
    <source>
        <dbReference type="ARBA" id="ARBA00023136"/>
    </source>
</evidence>
<gene>
    <name evidence="6" type="primary">mscL</name>
    <name evidence="6" type="ORF">MCM1_0838</name>
</gene>
<reference evidence="6 7" key="2">
    <citation type="journal article" date="2015" name="Stand. Genomic Sci.">
        <title>The complete genome sequence of the rumen methanogen Methanosarcina barkeri CM1.</title>
        <authorList>
            <person name="Lambie S.C."/>
            <person name="Kelly W.J."/>
            <person name="Leahy S.C."/>
            <person name="Li D."/>
            <person name="Reilly K."/>
            <person name="McAllister T.A."/>
            <person name="Valle E.R."/>
            <person name="Attwood G.T."/>
            <person name="Altermann E."/>
        </authorList>
    </citation>
    <scope>NUCLEOTIDE SEQUENCE [LARGE SCALE GENOMIC DNA]</scope>
    <source>
        <strain evidence="6 7">CM1</strain>
    </source>
</reference>
<feature type="transmembrane region" description="Helical" evidence="5">
    <location>
        <begin position="103"/>
        <end position="121"/>
    </location>
</feature>
<dbReference type="SUPFAM" id="SSF81330">
    <property type="entry name" value="Gated mechanosensitive channel"/>
    <property type="match status" value="1"/>
</dbReference>
<accession>A0A0G3C7E1</accession>
<name>A0A0G3C7E1_METBA</name>
<evidence type="ECO:0000256" key="3">
    <source>
        <dbReference type="ARBA" id="ARBA00022989"/>
    </source>
</evidence>
<protein>
    <submittedName>
        <fullName evidence="6">Large conductance mechanosensitive channel protein MscL</fullName>
    </submittedName>
</protein>
<dbReference type="GO" id="GO:0016020">
    <property type="term" value="C:membrane"/>
    <property type="evidence" value="ECO:0007669"/>
    <property type="project" value="UniProtKB-SubCell"/>
</dbReference>
<evidence type="ECO:0000313" key="7">
    <source>
        <dbReference type="Proteomes" id="UP000035331"/>
    </source>
</evidence>
<dbReference type="InterPro" id="IPR036019">
    <property type="entry name" value="MscL_channel"/>
</dbReference>
<dbReference type="PANTHER" id="PTHR30266:SF2">
    <property type="entry name" value="LARGE-CONDUCTANCE MECHANOSENSITIVE CHANNEL"/>
    <property type="match status" value="1"/>
</dbReference>
<keyword evidence="3 5" id="KW-1133">Transmembrane helix</keyword>
<comment type="subcellular location">
    <subcellularLocation>
        <location evidence="1">Membrane</location>
        <topology evidence="1">Multi-pass membrane protein</topology>
    </subcellularLocation>
</comment>
<evidence type="ECO:0000256" key="1">
    <source>
        <dbReference type="ARBA" id="ARBA00004141"/>
    </source>
</evidence>
<feature type="transmembrane region" description="Helical" evidence="5">
    <location>
        <begin position="12"/>
        <end position="32"/>
    </location>
</feature>
<sequence>MQRIDGLTSDNFIIIFTLYVISLFEWGNMGLLSEFKDFLYEYKVIPLAIAFIMGIVSTALVKSLVDNIVMPIITPFVPGGAWKTATFEIGPIVLGWGAFLGELINFIIIAFVVFIVAKMVLKEEKVEKK</sequence>
<evidence type="ECO:0000256" key="5">
    <source>
        <dbReference type="SAM" id="Phobius"/>
    </source>
</evidence>